<keyword evidence="1" id="KW-0732">Signal</keyword>
<dbReference type="NCBIfam" id="TIGR02122">
    <property type="entry name" value="TRAP_TAXI"/>
    <property type="match status" value="1"/>
</dbReference>
<evidence type="ECO:0000256" key="1">
    <source>
        <dbReference type="SAM" id="SignalP"/>
    </source>
</evidence>
<name>A0A1M5IS59_9BRAD</name>
<dbReference type="InterPro" id="IPR011852">
    <property type="entry name" value="TRAP_TAXI"/>
</dbReference>
<gene>
    <name evidence="2" type="ORF">SAMN05443248_1097</name>
</gene>
<reference evidence="2 3" key="1">
    <citation type="submission" date="2016-11" db="EMBL/GenBank/DDBJ databases">
        <authorList>
            <person name="Jaros S."/>
            <person name="Januszkiewicz K."/>
            <person name="Wedrychowicz H."/>
        </authorList>
    </citation>
    <scope>NUCLEOTIDE SEQUENCE [LARGE SCALE GENOMIC DNA]</scope>
    <source>
        <strain evidence="2 3">GAS138</strain>
    </source>
</reference>
<dbReference type="PANTHER" id="PTHR42941">
    <property type="entry name" value="SLL1037 PROTEIN"/>
    <property type="match status" value="1"/>
</dbReference>
<organism evidence="2 3">
    <name type="scientific">Bradyrhizobium erythrophlei</name>
    <dbReference type="NCBI Taxonomy" id="1437360"/>
    <lineage>
        <taxon>Bacteria</taxon>
        <taxon>Pseudomonadati</taxon>
        <taxon>Pseudomonadota</taxon>
        <taxon>Alphaproteobacteria</taxon>
        <taxon>Hyphomicrobiales</taxon>
        <taxon>Nitrobacteraceae</taxon>
        <taxon>Bradyrhizobium</taxon>
    </lineage>
</organism>
<accession>A0A1M5IS59</accession>
<dbReference type="PANTHER" id="PTHR42941:SF1">
    <property type="entry name" value="SLL1037 PROTEIN"/>
    <property type="match status" value="1"/>
</dbReference>
<proteinExistence type="predicted"/>
<dbReference type="SUPFAM" id="SSF53850">
    <property type="entry name" value="Periplasmic binding protein-like II"/>
    <property type="match status" value="1"/>
</dbReference>
<dbReference type="Gene3D" id="3.40.190.10">
    <property type="entry name" value="Periplasmic binding protein-like II"/>
    <property type="match status" value="2"/>
</dbReference>
<dbReference type="Proteomes" id="UP000189796">
    <property type="component" value="Chromosome I"/>
</dbReference>
<feature type="signal peptide" evidence="1">
    <location>
        <begin position="1"/>
        <end position="20"/>
    </location>
</feature>
<dbReference type="RefSeq" id="WP_079600340.1">
    <property type="nucleotide sequence ID" value="NZ_LT670817.1"/>
</dbReference>
<feature type="chain" id="PRO_5012883689" description="TRAP transporter solute receptor, TAXI family" evidence="1">
    <location>
        <begin position="21"/>
        <end position="321"/>
    </location>
</feature>
<evidence type="ECO:0008006" key="4">
    <source>
        <dbReference type="Google" id="ProtNLM"/>
    </source>
</evidence>
<evidence type="ECO:0000313" key="2">
    <source>
        <dbReference type="EMBL" id="SHG30839.1"/>
    </source>
</evidence>
<dbReference type="Pfam" id="PF16868">
    <property type="entry name" value="NMT1_3"/>
    <property type="match status" value="1"/>
</dbReference>
<dbReference type="EMBL" id="LT670817">
    <property type="protein sequence ID" value="SHG30839.1"/>
    <property type="molecule type" value="Genomic_DNA"/>
</dbReference>
<protein>
    <recommendedName>
        <fullName evidence="4">TRAP transporter solute receptor, TAXI family</fullName>
    </recommendedName>
</protein>
<sequence length="321" mass="33468">MNIARVVCAGVLLLAGSAAAQQGGEAIQKTTIKLGTATPGGGFPLYGNNFAEIMNAADPTLLIEPRNTKGSNENIPLLEKGELDIGLVAGEPSYEAFMGIGRPRTNVKILTAIYSNPGMFVVRADSPYKTIRDLVGKPIAFGAKGSGLPILSRYMLDGLGLKQDEDFKAIYLDHAGDGPAMVLDGRVAALWGAGIGWPGFGAVAASPGGARFIAPDADEIAYIRAKHAFLKPLTVPAGSYPGQNSPINSVGSWSFVLARASLPDDVAYRLARTLHGAETALCAKLAQACETTAANTVAAAPSLDLIHPGVLRYLREIGVVK</sequence>
<dbReference type="AlphaFoldDB" id="A0A1M5IS59"/>
<evidence type="ECO:0000313" key="3">
    <source>
        <dbReference type="Proteomes" id="UP000189796"/>
    </source>
</evidence>
<dbReference type="OrthoDB" id="7331522at2"/>